<accession>A0ABP0PS32</accession>
<keyword evidence="4" id="KW-1185">Reference proteome</keyword>
<comment type="caution">
    <text evidence="3">The sequence shown here is derived from an EMBL/GenBank/DDBJ whole genome shotgun (WGS) entry which is preliminary data.</text>
</comment>
<dbReference type="EMBL" id="CAXAMN010023528">
    <property type="protein sequence ID" value="CAK9078233.1"/>
    <property type="molecule type" value="Genomic_DNA"/>
</dbReference>
<evidence type="ECO:0000259" key="2">
    <source>
        <dbReference type="Pfam" id="PF00026"/>
    </source>
</evidence>
<feature type="compositionally biased region" description="Basic and acidic residues" evidence="1">
    <location>
        <begin position="470"/>
        <end position="481"/>
    </location>
</feature>
<dbReference type="InterPro" id="IPR033121">
    <property type="entry name" value="PEPTIDASE_A1"/>
</dbReference>
<feature type="region of interest" description="Disordered" evidence="1">
    <location>
        <begin position="441"/>
        <end position="481"/>
    </location>
</feature>
<sequence length="481" mass="52441">MMSKVAGKDSKNSPRLHLLRWHVRRSPKPSRRTRRQNDKDVGNVVVCDCEVKSTITGQVSIEIAGHDGDNWDLEINSNNLMQEAPIKKNSKHWMANNEEVCVLQVQQLPKRHTQKSAYGILGNPFEDKGRTPFGFLHPGPFPGALMGPLMLPLGPMMGPGGMPPPPPGGMGIRPANKEAFKKAAEQASEIGEVVQGMEEAVEEAKAKHEGRAGLMKELLHSLSNMPGTGKVMKEDVTQIMSNGERCVTELVRAANGTVLKETTWLVDEDGTKQKEATPGHCKKRRRLQAVRADAEARAQLQSRRLQGDEDLWVLGDVFLRRHLVAFDFENSRLGFAVEEASPEDLANREAEMAQEDAEGGSIEPLEGENGVEQFNEDGAGQVPPNEVWQGGAMGQGAADHPPEVVYDEEFGSESSVGMKTVLVATALVMGVGAFCGLFGSTRGGLEETRQPAFNYPEEEEGTACMSDPDAEARRQTNEAAE</sequence>
<dbReference type="InterPro" id="IPR021109">
    <property type="entry name" value="Peptidase_aspartic_dom_sf"/>
</dbReference>
<evidence type="ECO:0000313" key="4">
    <source>
        <dbReference type="Proteomes" id="UP001642484"/>
    </source>
</evidence>
<feature type="domain" description="Peptidase A1" evidence="2">
    <location>
        <begin position="306"/>
        <end position="336"/>
    </location>
</feature>
<dbReference type="Gene3D" id="2.40.70.10">
    <property type="entry name" value="Acid Proteases"/>
    <property type="match status" value="1"/>
</dbReference>
<organism evidence="3 4">
    <name type="scientific">Durusdinium trenchii</name>
    <dbReference type="NCBI Taxonomy" id="1381693"/>
    <lineage>
        <taxon>Eukaryota</taxon>
        <taxon>Sar</taxon>
        <taxon>Alveolata</taxon>
        <taxon>Dinophyceae</taxon>
        <taxon>Suessiales</taxon>
        <taxon>Symbiodiniaceae</taxon>
        <taxon>Durusdinium</taxon>
    </lineage>
</organism>
<reference evidence="3 4" key="1">
    <citation type="submission" date="2024-02" db="EMBL/GenBank/DDBJ databases">
        <authorList>
            <person name="Chen Y."/>
            <person name="Shah S."/>
            <person name="Dougan E. K."/>
            <person name="Thang M."/>
            <person name="Chan C."/>
        </authorList>
    </citation>
    <scope>NUCLEOTIDE SEQUENCE [LARGE SCALE GENOMIC DNA]</scope>
</reference>
<proteinExistence type="predicted"/>
<dbReference type="SUPFAM" id="SSF50630">
    <property type="entry name" value="Acid proteases"/>
    <property type="match status" value="1"/>
</dbReference>
<gene>
    <name evidence="3" type="ORF">CCMP2556_LOCUS38554</name>
</gene>
<evidence type="ECO:0000313" key="3">
    <source>
        <dbReference type="EMBL" id="CAK9078233.1"/>
    </source>
</evidence>
<protein>
    <recommendedName>
        <fullName evidence="2">Peptidase A1 domain-containing protein</fullName>
    </recommendedName>
</protein>
<dbReference type="Proteomes" id="UP001642484">
    <property type="component" value="Unassembled WGS sequence"/>
</dbReference>
<name>A0ABP0PS32_9DINO</name>
<dbReference type="Pfam" id="PF00026">
    <property type="entry name" value="Asp"/>
    <property type="match status" value="1"/>
</dbReference>
<evidence type="ECO:0000256" key="1">
    <source>
        <dbReference type="SAM" id="MobiDB-lite"/>
    </source>
</evidence>